<dbReference type="Gene3D" id="1.10.260.40">
    <property type="entry name" value="lambda repressor-like DNA-binding domains"/>
    <property type="match status" value="1"/>
</dbReference>
<dbReference type="GO" id="GO:0003677">
    <property type="term" value="F:DNA binding"/>
    <property type="evidence" value="ECO:0007669"/>
    <property type="project" value="InterPro"/>
</dbReference>
<dbReference type="EMBL" id="WBOF01000001">
    <property type="protein sequence ID" value="MQS12829.1"/>
    <property type="molecule type" value="Genomic_DNA"/>
</dbReference>
<dbReference type="Pfam" id="PF13560">
    <property type="entry name" value="HTH_31"/>
    <property type="match status" value="1"/>
</dbReference>
<dbReference type="CDD" id="cd00093">
    <property type="entry name" value="HTH_XRE"/>
    <property type="match status" value="1"/>
</dbReference>
<keyword evidence="3" id="KW-1185">Reference proteome</keyword>
<feature type="domain" description="HTH cro/C1-type" evidence="1">
    <location>
        <begin position="41"/>
        <end position="77"/>
    </location>
</feature>
<evidence type="ECO:0000259" key="1">
    <source>
        <dbReference type="PROSITE" id="PS50943"/>
    </source>
</evidence>
<sequence length="304" mass="32858">MGAGCPAPGLRARLIAPVAFVSPTPSSSSVQQAKHALGQRLREIRKDAGITARALAALAGWHESKCSRIEHGRTPPSDADIRVWTLHCGVPEQAPDLIATARGIDGMYVEWRRTERSGLRRAQEAVRPLFERTRRFRVYQSWVVPGLLQTEAYTTAVLNTIVSLRDVPDDVAAAVAVRMERQRFLHTGGHTFAVLVEEWVLRTVIGGPEVMAGQLGHLIVAASLPSVSLGVIPLGASRGAGWPVESFTMYDEAQVNVELVSAHLTVTQPREIEEYGRAFAELSAIAVHGAAARKLITSAIDALG</sequence>
<dbReference type="InterPro" id="IPR010982">
    <property type="entry name" value="Lambda_DNA-bd_dom_sf"/>
</dbReference>
<comment type="caution">
    <text evidence="2">The sequence shown here is derived from an EMBL/GenBank/DDBJ whole genome shotgun (WGS) entry which is preliminary data.</text>
</comment>
<dbReference type="Proteomes" id="UP000450000">
    <property type="component" value="Unassembled WGS sequence"/>
</dbReference>
<name>A0A6N7KQH9_9ACTN</name>
<dbReference type="InterPro" id="IPR043917">
    <property type="entry name" value="DUF5753"/>
</dbReference>
<dbReference type="PROSITE" id="PS50943">
    <property type="entry name" value="HTH_CROC1"/>
    <property type="match status" value="1"/>
</dbReference>
<dbReference type="Pfam" id="PF19054">
    <property type="entry name" value="DUF5753"/>
    <property type="match status" value="1"/>
</dbReference>
<dbReference type="SUPFAM" id="SSF47413">
    <property type="entry name" value="lambda repressor-like DNA-binding domains"/>
    <property type="match status" value="1"/>
</dbReference>
<gene>
    <name evidence="2" type="ORF">F7Q99_11125</name>
</gene>
<dbReference type="OrthoDB" id="4966777at2"/>
<proteinExistence type="predicted"/>
<organism evidence="2 3">
    <name type="scientific">Streptomyces kaniharaensis</name>
    <dbReference type="NCBI Taxonomy" id="212423"/>
    <lineage>
        <taxon>Bacteria</taxon>
        <taxon>Bacillati</taxon>
        <taxon>Actinomycetota</taxon>
        <taxon>Actinomycetes</taxon>
        <taxon>Kitasatosporales</taxon>
        <taxon>Streptomycetaceae</taxon>
        <taxon>Streptomyces</taxon>
    </lineage>
</organism>
<dbReference type="SMART" id="SM00530">
    <property type="entry name" value="HTH_XRE"/>
    <property type="match status" value="1"/>
</dbReference>
<evidence type="ECO:0000313" key="2">
    <source>
        <dbReference type="EMBL" id="MQS12829.1"/>
    </source>
</evidence>
<protein>
    <submittedName>
        <fullName evidence="2">Helix-turn-helix transcriptional regulator</fullName>
    </submittedName>
</protein>
<evidence type="ECO:0000313" key="3">
    <source>
        <dbReference type="Proteomes" id="UP000450000"/>
    </source>
</evidence>
<dbReference type="AlphaFoldDB" id="A0A6N7KQH9"/>
<accession>A0A6N7KQH9</accession>
<dbReference type="InterPro" id="IPR001387">
    <property type="entry name" value="Cro/C1-type_HTH"/>
</dbReference>
<reference evidence="2 3" key="1">
    <citation type="submission" date="2019-09" db="EMBL/GenBank/DDBJ databases">
        <title>Genome Sequences of Streptomyces kaniharaensis ATCC 21070.</title>
        <authorList>
            <person name="Zhu W."/>
            <person name="De Crecy-Lagard V."/>
            <person name="Richards N.G."/>
        </authorList>
    </citation>
    <scope>NUCLEOTIDE SEQUENCE [LARGE SCALE GENOMIC DNA]</scope>
    <source>
        <strain evidence="2 3">SF-557</strain>
    </source>
</reference>